<dbReference type="Pfam" id="PF01740">
    <property type="entry name" value="STAS"/>
    <property type="match status" value="1"/>
</dbReference>
<dbReference type="NCBIfam" id="TIGR00377">
    <property type="entry name" value="ant_ant_sig"/>
    <property type="match status" value="1"/>
</dbReference>
<dbReference type="PROSITE" id="PS50801">
    <property type="entry name" value="STAS"/>
    <property type="match status" value="1"/>
</dbReference>
<dbReference type="RefSeq" id="WP_119382912.1">
    <property type="nucleotide sequence ID" value="NZ_QWGT01000228.1"/>
</dbReference>
<gene>
    <name evidence="4" type="ORF">DZG00_12695</name>
</gene>
<feature type="domain" description="STAS" evidence="3">
    <location>
        <begin position="4"/>
        <end position="112"/>
    </location>
</feature>
<organism evidence="4 5">
    <name type="scientific">Clavibacter lycopersici</name>
    <dbReference type="NCBI Taxonomy" id="2301718"/>
    <lineage>
        <taxon>Bacteria</taxon>
        <taxon>Bacillati</taxon>
        <taxon>Actinomycetota</taxon>
        <taxon>Actinomycetes</taxon>
        <taxon>Micrococcales</taxon>
        <taxon>Microbacteriaceae</taxon>
        <taxon>Clavibacter</taxon>
    </lineage>
</organism>
<dbReference type="InterPro" id="IPR036513">
    <property type="entry name" value="STAS_dom_sf"/>
</dbReference>
<dbReference type="CDD" id="cd07043">
    <property type="entry name" value="STAS_anti-anti-sigma_factors"/>
    <property type="match status" value="1"/>
</dbReference>
<evidence type="ECO:0000313" key="5">
    <source>
        <dbReference type="Proteomes" id="UP000266484"/>
    </source>
</evidence>
<name>A0A399SWL0_9MICO</name>
<dbReference type="EMBL" id="QWGT01000228">
    <property type="protein sequence ID" value="RIJ48446.1"/>
    <property type="molecule type" value="Genomic_DNA"/>
</dbReference>
<evidence type="ECO:0000256" key="2">
    <source>
        <dbReference type="RuleBase" id="RU003749"/>
    </source>
</evidence>
<dbReference type="PANTHER" id="PTHR33495:SF2">
    <property type="entry name" value="ANTI-SIGMA FACTOR ANTAGONIST TM_1081-RELATED"/>
    <property type="match status" value="1"/>
</dbReference>
<dbReference type="Proteomes" id="UP000266484">
    <property type="component" value="Unassembled WGS sequence"/>
</dbReference>
<keyword evidence="5" id="KW-1185">Reference proteome</keyword>
<accession>A0A399SWL0</accession>
<comment type="similarity">
    <text evidence="1 2">Belongs to the anti-sigma-factor antagonist family.</text>
</comment>
<dbReference type="Gene3D" id="3.30.750.24">
    <property type="entry name" value="STAS domain"/>
    <property type="match status" value="1"/>
</dbReference>
<dbReference type="InterPro" id="IPR002645">
    <property type="entry name" value="STAS_dom"/>
</dbReference>
<evidence type="ECO:0000313" key="4">
    <source>
        <dbReference type="EMBL" id="RIJ48446.1"/>
    </source>
</evidence>
<dbReference type="OrthoDB" id="9793697at2"/>
<evidence type="ECO:0000256" key="1">
    <source>
        <dbReference type="ARBA" id="ARBA00009013"/>
    </source>
</evidence>
<proteinExistence type="inferred from homology"/>
<dbReference type="AlphaFoldDB" id="A0A399SWL0"/>
<reference evidence="4 5" key="1">
    <citation type="submission" date="2018-08" db="EMBL/GenBank/DDBJ databases">
        <title>Genome Sequence of Clavibacter michiganensis Subspecies type strains, and the Atypical Peach-Colored Strains Isolated from Tomato.</title>
        <authorList>
            <person name="Osdaghi E."/>
            <person name="Portier P."/>
            <person name="Briand M."/>
            <person name="Jacques M.-A."/>
        </authorList>
    </citation>
    <scope>NUCLEOTIDE SEQUENCE [LARGE SCALE GENOMIC DNA]</scope>
    <source>
        <strain evidence="4 5">CFBP 8615</strain>
    </source>
</reference>
<dbReference type="InterPro" id="IPR003658">
    <property type="entry name" value="Anti-sigma_ant"/>
</dbReference>
<dbReference type="GO" id="GO:0043856">
    <property type="term" value="F:anti-sigma factor antagonist activity"/>
    <property type="evidence" value="ECO:0007669"/>
    <property type="project" value="InterPro"/>
</dbReference>
<comment type="caution">
    <text evidence="4">The sequence shown here is derived from an EMBL/GenBank/DDBJ whole genome shotgun (WGS) entry which is preliminary data.</text>
</comment>
<protein>
    <recommendedName>
        <fullName evidence="2">Anti-sigma factor antagonist</fullName>
    </recommendedName>
</protein>
<dbReference type="SUPFAM" id="SSF52091">
    <property type="entry name" value="SpoIIaa-like"/>
    <property type="match status" value="1"/>
</dbReference>
<dbReference type="PANTHER" id="PTHR33495">
    <property type="entry name" value="ANTI-SIGMA FACTOR ANTAGONIST TM_1081-RELATED-RELATED"/>
    <property type="match status" value="1"/>
</dbReference>
<sequence>MALTTATARREDDVTVVTATGMLNMAAAPELRQAIHDALDPAPQRVVVDLAGVDFIDSSGLGALIAGLRAARDAGGDLRIAAPGPQVAMVLQLSNLDRVLISTPTAEAAYRD</sequence>
<evidence type="ECO:0000259" key="3">
    <source>
        <dbReference type="PROSITE" id="PS50801"/>
    </source>
</evidence>